<protein>
    <recommendedName>
        <fullName evidence="1">Peptidase M15A C-terminal domain-containing protein</fullName>
    </recommendedName>
</protein>
<dbReference type="Pfam" id="PF08291">
    <property type="entry name" value="Peptidase_M15_3"/>
    <property type="match status" value="1"/>
</dbReference>
<dbReference type="STRING" id="211165.GCA_000317285_01750"/>
<keyword evidence="3" id="KW-1185">Reference proteome</keyword>
<proteinExistence type="predicted"/>
<name>A0A433N692_CHLFR</name>
<evidence type="ECO:0000259" key="1">
    <source>
        <dbReference type="Pfam" id="PF08291"/>
    </source>
</evidence>
<gene>
    <name evidence="2" type="ORF">PCC6912_39790</name>
</gene>
<dbReference type="RefSeq" id="WP_016879402.1">
    <property type="nucleotide sequence ID" value="NZ_RSCJ01000018.1"/>
</dbReference>
<evidence type="ECO:0000313" key="2">
    <source>
        <dbReference type="EMBL" id="RUR77020.1"/>
    </source>
</evidence>
<dbReference type="SUPFAM" id="SSF47090">
    <property type="entry name" value="PGBD-like"/>
    <property type="match status" value="1"/>
</dbReference>
<dbReference type="SUPFAM" id="SSF55166">
    <property type="entry name" value="Hedgehog/DD-peptidase"/>
    <property type="match status" value="1"/>
</dbReference>
<dbReference type="InterPro" id="IPR036365">
    <property type="entry name" value="PGBD-like_sf"/>
</dbReference>
<reference evidence="2 3" key="1">
    <citation type="journal article" date="2019" name="Genome Biol. Evol.">
        <title>Day and night: Metabolic profiles and evolutionary relationships of six axenic non-marine cyanobacteria.</title>
        <authorList>
            <person name="Will S.E."/>
            <person name="Henke P."/>
            <person name="Boedeker C."/>
            <person name="Huang S."/>
            <person name="Brinkmann H."/>
            <person name="Rohde M."/>
            <person name="Jarek M."/>
            <person name="Friedl T."/>
            <person name="Seufert S."/>
            <person name="Schumacher M."/>
            <person name="Overmann J."/>
            <person name="Neumann-Schaal M."/>
            <person name="Petersen J."/>
        </authorList>
    </citation>
    <scope>NUCLEOTIDE SEQUENCE [LARGE SCALE GENOMIC DNA]</scope>
    <source>
        <strain evidence="2 3">PCC 6912</strain>
    </source>
</reference>
<dbReference type="EMBL" id="RSCJ01000018">
    <property type="protein sequence ID" value="RUR77020.1"/>
    <property type="molecule type" value="Genomic_DNA"/>
</dbReference>
<accession>A0A433N692</accession>
<dbReference type="AlphaFoldDB" id="A0A433N692"/>
<comment type="caution">
    <text evidence="2">The sequence shown here is derived from an EMBL/GenBank/DDBJ whole genome shotgun (WGS) entry which is preliminary data.</text>
</comment>
<dbReference type="Gene3D" id="3.30.1380.10">
    <property type="match status" value="1"/>
</dbReference>
<sequence>MIWKKLEEKYPPSQTEVLVGYKEEAVYQGFWRQKEKPSWQIYSSVGLVEVKEPHYWAEIQPLPLPITTMKYPNLEGLNKTIKLADADSETIKEIQSLLLIGNFYNGEIDGIYDNNTVAAFAKWKESIWLGSPELIGEKAALSLLEIAENHIATEEHTVPTKPTLIDAGSKTGRVLFLPTGETVFEHEFIVPGIPLTWGEMTKGCDRVPETKLVVGNIVKTAKAFGKIRDVFGGPIGITSGYRTEKINRAVGGAINSQHVKGLGLDIYPLDSNFSRLFQVCRSSDAIGLGRGMHRGFIHVDWRDGIRVEFSY</sequence>
<dbReference type="InterPro" id="IPR009045">
    <property type="entry name" value="Zn_M74/Hedgehog-like"/>
</dbReference>
<dbReference type="Proteomes" id="UP000268857">
    <property type="component" value="Unassembled WGS sequence"/>
</dbReference>
<evidence type="ECO:0000313" key="3">
    <source>
        <dbReference type="Proteomes" id="UP000268857"/>
    </source>
</evidence>
<dbReference type="InterPro" id="IPR013230">
    <property type="entry name" value="Peptidase_M15A_C"/>
</dbReference>
<organism evidence="2 3">
    <name type="scientific">Chlorogloeopsis fritschii PCC 6912</name>
    <dbReference type="NCBI Taxonomy" id="211165"/>
    <lineage>
        <taxon>Bacteria</taxon>
        <taxon>Bacillati</taxon>
        <taxon>Cyanobacteriota</taxon>
        <taxon>Cyanophyceae</taxon>
        <taxon>Nostocales</taxon>
        <taxon>Chlorogloeopsidaceae</taxon>
        <taxon>Chlorogloeopsis</taxon>
    </lineage>
</organism>
<feature type="domain" description="Peptidase M15A C-terminal" evidence="1">
    <location>
        <begin position="187"/>
        <end position="300"/>
    </location>
</feature>